<dbReference type="Gene3D" id="1.25.40.20">
    <property type="entry name" value="Ankyrin repeat-containing domain"/>
    <property type="match status" value="2"/>
</dbReference>
<dbReference type="PROSITE" id="PS50088">
    <property type="entry name" value="ANK_REPEAT"/>
    <property type="match status" value="1"/>
</dbReference>
<dbReference type="AlphaFoldDB" id="A0A8H6UPI5"/>
<evidence type="ECO:0008006" key="8">
    <source>
        <dbReference type="Google" id="ProtNLM"/>
    </source>
</evidence>
<keyword evidence="2 3" id="KW-0040">ANK repeat</keyword>
<keyword evidence="1" id="KW-0677">Repeat</keyword>
<feature type="repeat" description="ANK" evidence="3">
    <location>
        <begin position="84"/>
        <end position="116"/>
    </location>
</feature>
<gene>
    <name evidence="4" type="ORF">CNMCM5793_000682</name>
    <name evidence="5" type="ORF">CNMCM6106_006707</name>
</gene>
<dbReference type="Pfam" id="PF00023">
    <property type="entry name" value="Ank"/>
    <property type="match status" value="1"/>
</dbReference>
<organism evidence="5 7">
    <name type="scientific">Aspergillus hiratsukae</name>
    <dbReference type="NCBI Taxonomy" id="1194566"/>
    <lineage>
        <taxon>Eukaryota</taxon>
        <taxon>Fungi</taxon>
        <taxon>Dikarya</taxon>
        <taxon>Ascomycota</taxon>
        <taxon>Pezizomycotina</taxon>
        <taxon>Eurotiomycetes</taxon>
        <taxon>Eurotiomycetidae</taxon>
        <taxon>Eurotiales</taxon>
        <taxon>Aspergillaceae</taxon>
        <taxon>Aspergillus</taxon>
        <taxon>Aspergillus subgen. Fumigati</taxon>
    </lineage>
</organism>
<dbReference type="SMART" id="SM00248">
    <property type="entry name" value="ANK"/>
    <property type="match status" value="9"/>
</dbReference>
<evidence type="ECO:0000313" key="6">
    <source>
        <dbReference type="Proteomes" id="UP000630445"/>
    </source>
</evidence>
<dbReference type="PANTHER" id="PTHR24123">
    <property type="entry name" value="ANKYRIN REPEAT-CONTAINING"/>
    <property type="match status" value="1"/>
</dbReference>
<reference evidence="5" key="1">
    <citation type="submission" date="2020-06" db="EMBL/GenBank/DDBJ databases">
        <title>Draft genome sequences of strains closely related to Aspergillus parafelis and Aspergillus hiratsukae.</title>
        <authorList>
            <person name="Dos Santos R.A.C."/>
            <person name="Rivero-Menendez O."/>
            <person name="Steenwyk J.L."/>
            <person name="Mead M.E."/>
            <person name="Goldman G.H."/>
            <person name="Alastruey-Izquierdo A."/>
            <person name="Rokas A."/>
        </authorList>
    </citation>
    <scope>NUCLEOTIDE SEQUENCE</scope>
    <source>
        <strain evidence="4">CNM-CM5793</strain>
        <strain evidence="5">CNM-CM6106</strain>
    </source>
</reference>
<evidence type="ECO:0000313" key="4">
    <source>
        <dbReference type="EMBL" id="KAF7114912.1"/>
    </source>
</evidence>
<dbReference type="PROSITE" id="PS50297">
    <property type="entry name" value="ANK_REP_REGION"/>
    <property type="match status" value="1"/>
</dbReference>
<evidence type="ECO:0000256" key="1">
    <source>
        <dbReference type="ARBA" id="ARBA00022737"/>
    </source>
</evidence>
<dbReference type="Proteomes" id="UP000662466">
    <property type="component" value="Unassembled WGS sequence"/>
</dbReference>
<dbReference type="InterPro" id="IPR036770">
    <property type="entry name" value="Ankyrin_rpt-contain_sf"/>
</dbReference>
<dbReference type="InterPro" id="IPR002110">
    <property type="entry name" value="Ankyrin_rpt"/>
</dbReference>
<protein>
    <recommendedName>
        <fullName evidence="8">Ankyrin repeat-containing domain protein</fullName>
    </recommendedName>
</protein>
<dbReference type="InterPro" id="IPR051165">
    <property type="entry name" value="Multifunctional_ANK_Repeat"/>
</dbReference>
<sequence length="352" mass="38942">MPQHTSVPTEIILEILACLPPLDQLPVLRAFPRLADLMTPRHISMDEHGNTTLHILASFGNYVADIVQQLLPHVEAYIDCHNQRGETALMYAAACGHELTVRLLLKNNSNVNAWKTYRNTALSYAVENGHEGVVRILLDQPGVNVNPWNKYRETPLLRAIKNGYHDITKLLLAHKNINPSFCDAMHQNALILACKKGLEELFEILVSREGMDINSPDYWRKTTVTYAAFHGHTNILRRLLALGAEADPMTGQGRTPLSYGAWAGKADIVELLLARDDVRADSVDDCGRTPLSYAAEGDSQVVRLLLAHGTRPDSVDIKVRTPISYAEEIGDEEILALLTSSRGNDAVSSLLS</sequence>
<dbReference type="EMBL" id="JACBAD010002120">
    <property type="protein sequence ID" value="KAF7114912.1"/>
    <property type="molecule type" value="Genomic_DNA"/>
</dbReference>
<evidence type="ECO:0000313" key="7">
    <source>
        <dbReference type="Proteomes" id="UP000662466"/>
    </source>
</evidence>
<dbReference type="Proteomes" id="UP000630445">
    <property type="component" value="Unassembled WGS sequence"/>
</dbReference>
<dbReference type="EMBL" id="JACBAF010002275">
    <property type="protein sequence ID" value="KAF7159434.1"/>
    <property type="molecule type" value="Genomic_DNA"/>
</dbReference>
<name>A0A8H6UPI5_9EURO</name>
<evidence type="ECO:0000256" key="3">
    <source>
        <dbReference type="PROSITE-ProRule" id="PRU00023"/>
    </source>
</evidence>
<evidence type="ECO:0000256" key="2">
    <source>
        <dbReference type="ARBA" id="ARBA00023043"/>
    </source>
</evidence>
<keyword evidence="6" id="KW-1185">Reference proteome</keyword>
<dbReference type="SUPFAM" id="SSF48403">
    <property type="entry name" value="Ankyrin repeat"/>
    <property type="match status" value="2"/>
</dbReference>
<evidence type="ECO:0000313" key="5">
    <source>
        <dbReference type="EMBL" id="KAF7159434.1"/>
    </source>
</evidence>
<dbReference type="OrthoDB" id="20872at2759"/>
<accession>A0A8H6UPI5</accession>
<comment type="caution">
    <text evidence="5">The sequence shown here is derived from an EMBL/GenBank/DDBJ whole genome shotgun (WGS) entry which is preliminary data.</text>
</comment>
<dbReference type="Pfam" id="PF12796">
    <property type="entry name" value="Ank_2"/>
    <property type="match status" value="3"/>
</dbReference>
<dbReference type="PANTHER" id="PTHR24123:SF33">
    <property type="entry name" value="PROTEIN HOS4"/>
    <property type="match status" value="1"/>
</dbReference>
<proteinExistence type="predicted"/>